<dbReference type="EMBL" id="JBHTBS010000003">
    <property type="protein sequence ID" value="MFC7337040.1"/>
    <property type="molecule type" value="Genomic_DNA"/>
</dbReference>
<comment type="caution">
    <text evidence="2">The sequence shown here is derived from an EMBL/GenBank/DDBJ whole genome shotgun (WGS) entry which is preliminary data.</text>
</comment>
<feature type="transmembrane region" description="Helical" evidence="1">
    <location>
        <begin position="7"/>
        <end position="24"/>
    </location>
</feature>
<dbReference type="Proteomes" id="UP001596472">
    <property type="component" value="Unassembled WGS sequence"/>
</dbReference>
<evidence type="ECO:0000313" key="2">
    <source>
        <dbReference type="EMBL" id="MFC7337040.1"/>
    </source>
</evidence>
<dbReference type="RefSeq" id="WP_379710975.1">
    <property type="nucleotide sequence ID" value="NZ_JBHTBS010000003.1"/>
</dbReference>
<evidence type="ECO:0000313" key="3">
    <source>
        <dbReference type="Proteomes" id="UP001596472"/>
    </source>
</evidence>
<organism evidence="2 3">
    <name type="scientific">Haloferula chungangensis</name>
    <dbReference type="NCBI Taxonomy" id="1048331"/>
    <lineage>
        <taxon>Bacteria</taxon>
        <taxon>Pseudomonadati</taxon>
        <taxon>Verrucomicrobiota</taxon>
        <taxon>Verrucomicrobiia</taxon>
        <taxon>Verrucomicrobiales</taxon>
        <taxon>Verrucomicrobiaceae</taxon>
        <taxon>Haloferula</taxon>
    </lineage>
</organism>
<name>A0ABW2L669_9BACT</name>
<keyword evidence="1" id="KW-0472">Membrane</keyword>
<accession>A0ABW2L669</accession>
<evidence type="ECO:0000256" key="1">
    <source>
        <dbReference type="SAM" id="Phobius"/>
    </source>
</evidence>
<evidence type="ECO:0008006" key="4">
    <source>
        <dbReference type="Google" id="ProtNLM"/>
    </source>
</evidence>
<gene>
    <name evidence="2" type="ORF">ACFQY0_07620</name>
</gene>
<keyword evidence="1" id="KW-0812">Transmembrane</keyword>
<feature type="transmembrane region" description="Helical" evidence="1">
    <location>
        <begin position="30"/>
        <end position="49"/>
    </location>
</feature>
<protein>
    <recommendedName>
        <fullName evidence="4">Major facilitator superfamily (MFS) profile domain-containing protein</fullName>
    </recommendedName>
</protein>
<keyword evidence="3" id="KW-1185">Reference proteome</keyword>
<keyword evidence="1" id="KW-1133">Transmembrane helix</keyword>
<proteinExistence type="predicted"/>
<sequence>MPKTRIFTFAAVGMVLMAVMLASFNYLLAALIVLASVVIGGIVLAVTAWRSEI</sequence>
<reference evidence="3" key="1">
    <citation type="journal article" date="2019" name="Int. J. Syst. Evol. Microbiol.">
        <title>The Global Catalogue of Microorganisms (GCM) 10K type strain sequencing project: providing services to taxonomists for standard genome sequencing and annotation.</title>
        <authorList>
            <consortium name="The Broad Institute Genomics Platform"/>
            <consortium name="The Broad Institute Genome Sequencing Center for Infectious Disease"/>
            <person name="Wu L."/>
            <person name="Ma J."/>
        </authorList>
    </citation>
    <scope>NUCLEOTIDE SEQUENCE [LARGE SCALE GENOMIC DNA]</scope>
    <source>
        <strain evidence="3">CGMCC 4.1467</strain>
    </source>
</reference>